<dbReference type="PANTHER" id="PTHR23350">
    <property type="entry name" value="PEROXISOME ASSEMBLY PROTEIN 10"/>
    <property type="match status" value="1"/>
</dbReference>
<dbReference type="InterPro" id="IPR001841">
    <property type="entry name" value="Znf_RING"/>
</dbReference>
<evidence type="ECO:0000256" key="6">
    <source>
        <dbReference type="ARBA" id="ARBA00022448"/>
    </source>
</evidence>
<dbReference type="STRING" id="796925.A0A137PDF4"/>
<dbReference type="PROSITE" id="PS50089">
    <property type="entry name" value="ZF_RING_2"/>
    <property type="match status" value="1"/>
</dbReference>
<keyword evidence="8" id="KW-0808">Transferase</keyword>
<dbReference type="OMA" id="IRDHPEC"/>
<evidence type="ECO:0000256" key="10">
    <source>
        <dbReference type="ARBA" id="ARBA00022723"/>
    </source>
</evidence>
<evidence type="ECO:0000256" key="20">
    <source>
        <dbReference type="SAM" id="MobiDB-lite"/>
    </source>
</evidence>
<dbReference type="PROSITE" id="PS00518">
    <property type="entry name" value="ZF_RING_1"/>
    <property type="match status" value="1"/>
</dbReference>
<dbReference type="InterPro" id="IPR025654">
    <property type="entry name" value="PEX2/10"/>
</dbReference>
<keyword evidence="15" id="KW-1133">Transmembrane helix</keyword>
<dbReference type="InterPro" id="IPR017907">
    <property type="entry name" value="Znf_RING_CS"/>
</dbReference>
<dbReference type="GO" id="GO:0016562">
    <property type="term" value="P:protein import into peroxisome matrix, receptor recycling"/>
    <property type="evidence" value="ECO:0007669"/>
    <property type="project" value="UniProtKB-ARBA"/>
</dbReference>
<evidence type="ECO:0000256" key="2">
    <source>
        <dbReference type="ARBA" id="ARBA00004585"/>
    </source>
</evidence>
<evidence type="ECO:0000256" key="5">
    <source>
        <dbReference type="ARBA" id="ARBA00012483"/>
    </source>
</evidence>
<evidence type="ECO:0000256" key="15">
    <source>
        <dbReference type="ARBA" id="ARBA00022989"/>
    </source>
</evidence>
<feature type="compositionally biased region" description="Basic and acidic residues" evidence="20">
    <location>
        <begin position="103"/>
        <end position="115"/>
    </location>
</feature>
<dbReference type="Pfam" id="PF04757">
    <property type="entry name" value="Pex2_Pex12"/>
    <property type="match status" value="1"/>
</dbReference>
<dbReference type="InterPro" id="IPR013083">
    <property type="entry name" value="Znf_RING/FYVE/PHD"/>
</dbReference>
<name>A0A137PDF4_CONC2</name>
<proteinExistence type="inferred from homology"/>
<dbReference type="SUPFAM" id="SSF57850">
    <property type="entry name" value="RING/U-box"/>
    <property type="match status" value="1"/>
</dbReference>
<feature type="domain" description="RING-type" evidence="21">
    <location>
        <begin position="138"/>
        <end position="176"/>
    </location>
</feature>
<evidence type="ECO:0000256" key="19">
    <source>
        <dbReference type="PROSITE-ProRule" id="PRU00175"/>
    </source>
</evidence>
<evidence type="ECO:0000256" key="12">
    <source>
        <dbReference type="ARBA" id="ARBA00022786"/>
    </source>
</evidence>
<keyword evidence="12" id="KW-0833">Ubl conjugation pathway</keyword>
<dbReference type="GO" id="GO:0016567">
    <property type="term" value="P:protein ubiquitination"/>
    <property type="evidence" value="ECO:0007669"/>
    <property type="project" value="UniProtKB-ARBA"/>
</dbReference>
<dbReference type="PANTHER" id="PTHR23350:SF0">
    <property type="entry name" value="PEROXISOME BIOGENESIS FACTOR 10"/>
    <property type="match status" value="1"/>
</dbReference>
<comment type="subcellular location">
    <subcellularLocation>
        <location evidence="2">Peroxisome membrane</location>
        <topology evidence="2">Multi-pass membrane protein</topology>
    </subcellularLocation>
</comment>
<evidence type="ECO:0000256" key="7">
    <source>
        <dbReference type="ARBA" id="ARBA00022593"/>
    </source>
</evidence>
<comment type="similarity">
    <text evidence="4">Belongs to the pex2/pex10/pex12 family.</text>
</comment>
<dbReference type="GO" id="GO:0008270">
    <property type="term" value="F:zinc ion binding"/>
    <property type="evidence" value="ECO:0007669"/>
    <property type="project" value="UniProtKB-KW"/>
</dbReference>
<dbReference type="Pfam" id="PF13639">
    <property type="entry name" value="zf-RING_2"/>
    <property type="match status" value="1"/>
</dbReference>
<dbReference type="Gene3D" id="3.30.40.10">
    <property type="entry name" value="Zinc/RING finger domain, C3HC4 (zinc finger)"/>
    <property type="match status" value="1"/>
</dbReference>
<keyword evidence="23" id="KW-1185">Reference proteome</keyword>
<dbReference type="EMBL" id="KQ964442">
    <property type="protein sequence ID" value="KXN73038.1"/>
    <property type="molecule type" value="Genomic_DNA"/>
</dbReference>
<comment type="pathway">
    <text evidence="3">Protein modification; protein ubiquitination.</text>
</comment>
<dbReference type="AlphaFoldDB" id="A0A137PDF4"/>
<dbReference type="SMART" id="SM00184">
    <property type="entry name" value="RING"/>
    <property type="match status" value="1"/>
</dbReference>
<dbReference type="EC" id="2.3.2.27" evidence="5"/>
<accession>A0A137PDF4</accession>
<keyword evidence="9" id="KW-0812">Transmembrane</keyword>
<keyword evidence="17" id="KW-0576">Peroxisome</keyword>
<evidence type="ECO:0000259" key="21">
    <source>
        <dbReference type="PROSITE" id="PS50089"/>
    </source>
</evidence>
<dbReference type="OrthoDB" id="6270329at2759"/>
<protein>
    <recommendedName>
        <fullName evidence="5">RING-type E3 ubiquitin transferase</fullName>
        <ecNumber evidence="5">2.3.2.27</ecNumber>
    </recommendedName>
    <alternativeName>
        <fullName evidence="18">Peroxin-10</fullName>
    </alternativeName>
</protein>
<evidence type="ECO:0000256" key="13">
    <source>
        <dbReference type="ARBA" id="ARBA00022833"/>
    </source>
</evidence>
<evidence type="ECO:0000256" key="17">
    <source>
        <dbReference type="ARBA" id="ARBA00023140"/>
    </source>
</evidence>
<keyword evidence="11 19" id="KW-0863">Zinc-finger</keyword>
<dbReference type="GO" id="GO:0005778">
    <property type="term" value="C:peroxisomal membrane"/>
    <property type="evidence" value="ECO:0007669"/>
    <property type="project" value="UniProtKB-SubCell"/>
</dbReference>
<evidence type="ECO:0000313" key="23">
    <source>
        <dbReference type="Proteomes" id="UP000070444"/>
    </source>
</evidence>
<keyword evidence="10" id="KW-0479">Metal-binding</keyword>
<keyword evidence="16" id="KW-0472">Membrane</keyword>
<gene>
    <name evidence="22" type="ORF">CONCODRAFT_68564</name>
</gene>
<organism evidence="22 23">
    <name type="scientific">Conidiobolus coronatus (strain ATCC 28846 / CBS 209.66 / NRRL 28638)</name>
    <name type="common">Delacroixia coronata</name>
    <dbReference type="NCBI Taxonomy" id="796925"/>
    <lineage>
        <taxon>Eukaryota</taxon>
        <taxon>Fungi</taxon>
        <taxon>Fungi incertae sedis</taxon>
        <taxon>Zoopagomycota</taxon>
        <taxon>Entomophthoromycotina</taxon>
        <taxon>Entomophthoromycetes</taxon>
        <taxon>Entomophthorales</taxon>
        <taxon>Ancylistaceae</taxon>
        <taxon>Conidiobolus</taxon>
    </lineage>
</organism>
<evidence type="ECO:0000256" key="3">
    <source>
        <dbReference type="ARBA" id="ARBA00004906"/>
    </source>
</evidence>
<evidence type="ECO:0000313" key="22">
    <source>
        <dbReference type="EMBL" id="KXN73038.1"/>
    </source>
</evidence>
<keyword evidence="7" id="KW-0962">Peroxisome biogenesis</keyword>
<evidence type="ECO:0000256" key="8">
    <source>
        <dbReference type="ARBA" id="ARBA00022679"/>
    </source>
</evidence>
<keyword evidence="13" id="KW-0862">Zinc</keyword>
<evidence type="ECO:0000256" key="4">
    <source>
        <dbReference type="ARBA" id="ARBA00008704"/>
    </source>
</evidence>
<keyword evidence="6" id="KW-0813">Transport</keyword>
<comment type="catalytic activity">
    <reaction evidence="1">
        <text>S-ubiquitinyl-[E2 ubiquitin-conjugating enzyme]-L-cysteine + [acceptor protein]-L-lysine = [E2 ubiquitin-conjugating enzyme]-L-cysteine + N(6)-ubiquitinyl-[acceptor protein]-L-lysine.</text>
        <dbReference type="EC" id="2.3.2.27"/>
    </reaction>
</comment>
<keyword evidence="14" id="KW-0653">Protein transport</keyword>
<evidence type="ECO:0000256" key="14">
    <source>
        <dbReference type="ARBA" id="ARBA00022927"/>
    </source>
</evidence>
<evidence type="ECO:0000256" key="11">
    <source>
        <dbReference type="ARBA" id="ARBA00022771"/>
    </source>
</evidence>
<evidence type="ECO:0000256" key="1">
    <source>
        <dbReference type="ARBA" id="ARBA00000900"/>
    </source>
</evidence>
<reference evidence="22 23" key="1">
    <citation type="journal article" date="2015" name="Genome Biol. Evol.">
        <title>Phylogenomic analyses indicate that early fungi evolved digesting cell walls of algal ancestors of land plants.</title>
        <authorList>
            <person name="Chang Y."/>
            <person name="Wang S."/>
            <person name="Sekimoto S."/>
            <person name="Aerts A.L."/>
            <person name="Choi C."/>
            <person name="Clum A."/>
            <person name="LaButti K.M."/>
            <person name="Lindquist E.A."/>
            <person name="Yee Ngan C."/>
            <person name="Ohm R.A."/>
            <person name="Salamov A.A."/>
            <person name="Grigoriev I.V."/>
            <person name="Spatafora J.W."/>
            <person name="Berbee M.L."/>
        </authorList>
    </citation>
    <scope>NUCLEOTIDE SEQUENCE [LARGE SCALE GENOMIC DNA]</scope>
    <source>
        <strain evidence="22 23">NRRL 28638</strain>
    </source>
</reference>
<evidence type="ECO:0000256" key="16">
    <source>
        <dbReference type="ARBA" id="ARBA00023136"/>
    </source>
</evidence>
<sequence length="189" mass="21022">MIKFLKEYALPLHLVIFYFKGSYYHLSKRLTGIRYISANKPANPMQGGGGGNGYEILGILLGIQLLVKLGLQLKKSVGKWKADLKLKASGKAEKDENGEDVENIDRELVNSDSNEKPSTSNEINDSEIQLPSSIDGKCALCLSVKTNPTCTPCGHIFCWECISEWCRTKPECPLCRQNSGLSQLWTIRI</sequence>
<evidence type="ECO:0000256" key="9">
    <source>
        <dbReference type="ARBA" id="ARBA00022692"/>
    </source>
</evidence>
<feature type="compositionally biased region" description="Polar residues" evidence="20">
    <location>
        <begin position="116"/>
        <end position="126"/>
    </location>
</feature>
<dbReference type="Proteomes" id="UP000070444">
    <property type="component" value="Unassembled WGS sequence"/>
</dbReference>
<feature type="region of interest" description="Disordered" evidence="20">
    <location>
        <begin position="95"/>
        <end position="126"/>
    </location>
</feature>
<dbReference type="GO" id="GO:0061630">
    <property type="term" value="F:ubiquitin protein ligase activity"/>
    <property type="evidence" value="ECO:0007669"/>
    <property type="project" value="UniProtKB-EC"/>
</dbReference>
<dbReference type="InterPro" id="IPR006845">
    <property type="entry name" value="Pex_N"/>
</dbReference>
<evidence type="ECO:0000256" key="18">
    <source>
        <dbReference type="ARBA" id="ARBA00041230"/>
    </source>
</evidence>
<dbReference type="CDD" id="cd16527">
    <property type="entry name" value="RING-HC_PEX10"/>
    <property type="match status" value="1"/>
</dbReference>